<proteinExistence type="predicted"/>
<reference evidence="2" key="1">
    <citation type="submission" date="2021-05" db="EMBL/GenBank/DDBJ databases">
        <authorList>
            <person name="Alioto T."/>
            <person name="Alioto T."/>
            <person name="Gomez Garrido J."/>
        </authorList>
    </citation>
    <scope>NUCLEOTIDE SEQUENCE</scope>
</reference>
<dbReference type="EMBL" id="HBUF01284109">
    <property type="protein sequence ID" value="CAG6687922.1"/>
    <property type="molecule type" value="Transcribed_RNA"/>
</dbReference>
<sequence length="99" mass="11551">MSCFGIGRLPFTLTIQLVPDLRSYILLDFRKEGIPLSIIIFDFCWISTVRQFGTVLFWVLIQCWELRRRVLFLVIVIGVIGRAHAHAWLLFSFMSGDFL</sequence>
<keyword evidence="1" id="KW-0472">Membrane</keyword>
<accession>A0A8D8TKY7</accession>
<feature type="transmembrane region" description="Helical" evidence="1">
    <location>
        <begin position="36"/>
        <end position="61"/>
    </location>
</feature>
<keyword evidence="1" id="KW-0812">Transmembrane</keyword>
<dbReference type="AlphaFoldDB" id="A0A8D8TKY7"/>
<organism evidence="2">
    <name type="scientific">Cacopsylla melanoneura</name>
    <dbReference type="NCBI Taxonomy" id="428564"/>
    <lineage>
        <taxon>Eukaryota</taxon>
        <taxon>Metazoa</taxon>
        <taxon>Ecdysozoa</taxon>
        <taxon>Arthropoda</taxon>
        <taxon>Hexapoda</taxon>
        <taxon>Insecta</taxon>
        <taxon>Pterygota</taxon>
        <taxon>Neoptera</taxon>
        <taxon>Paraneoptera</taxon>
        <taxon>Hemiptera</taxon>
        <taxon>Sternorrhyncha</taxon>
        <taxon>Psylloidea</taxon>
        <taxon>Psyllidae</taxon>
        <taxon>Psyllinae</taxon>
        <taxon>Cacopsylla</taxon>
    </lineage>
</organism>
<evidence type="ECO:0000313" key="2">
    <source>
        <dbReference type="EMBL" id="CAG6687922.1"/>
    </source>
</evidence>
<protein>
    <submittedName>
        <fullName evidence="2">Uncharacterized protein</fullName>
    </submittedName>
</protein>
<name>A0A8D8TKY7_9HEMI</name>
<feature type="transmembrane region" description="Helical" evidence="1">
    <location>
        <begin position="70"/>
        <end position="91"/>
    </location>
</feature>
<evidence type="ECO:0000256" key="1">
    <source>
        <dbReference type="SAM" id="Phobius"/>
    </source>
</evidence>
<keyword evidence="1" id="KW-1133">Transmembrane helix</keyword>